<protein>
    <submittedName>
        <fullName evidence="2">Unannotated protein</fullName>
    </submittedName>
</protein>
<accession>A0A6J6RBE6</accession>
<feature type="region of interest" description="Disordered" evidence="1">
    <location>
        <begin position="1"/>
        <end position="28"/>
    </location>
</feature>
<evidence type="ECO:0000313" key="2">
    <source>
        <dbReference type="EMBL" id="CAB4716554.1"/>
    </source>
</evidence>
<dbReference type="EMBL" id="CAEZYJ010000035">
    <property type="protein sequence ID" value="CAB4716554.1"/>
    <property type="molecule type" value="Genomic_DNA"/>
</dbReference>
<reference evidence="2" key="1">
    <citation type="submission" date="2020-05" db="EMBL/GenBank/DDBJ databases">
        <authorList>
            <person name="Chiriac C."/>
            <person name="Salcher M."/>
            <person name="Ghai R."/>
            <person name="Kavagutti S V."/>
        </authorList>
    </citation>
    <scope>NUCLEOTIDE SEQUENCE</scope>
</reference>
<evidence type="ECO:0000256" key="1">
    <source>
        <dbReference type="SAM" id="MobiDB-lite"/>
    </source>
</evidence>
<sequence length="99" mass="10452">MGSQTHKTLAPDFVTPSTNLGSASRTTPAPIRVMKVNLPGSRLGSSFSIKASTSSTWVLGPSFTPIGLRILEQKSTCAPSILRVRSPIQTKCAETSYGS</sequence>
<dbReference type="AlphaFoldDB" id="A0A6J6RBE6"/>
<organism evidence="2">
    <name type="scientific">freshwater metagenome</name>
    <dbReference type="NCBI Taxonomy" id="449393"/>
    <lineage>
        <taxon>unclassified sequences</taxon>
        <taxon>metagenomes</taxon>
        <taxon>ecological metagenomes</taxon>
    </lineage>
</organism>
<gene>
    <name evidence="2" type="ORF">UFOPK2659_00383</name>
</gene>
<proteinExistence type="predicted"/>
<feature type="compositionally biased region" description="Polar residues" evidence="1">
    <location>
        <begin position="15"/>
        <end position="27"/>
    </location>
</feature>
<name>A0A6J6RBE6_9ZZZZ</name>